<evidence type="ECO:0000256" key="3">
    <source>
        <dbReference type="ARBA" id="ARBA00022723"/>
    </source>
</evidence>
<dbReference type="Gene3D" id="3.20.20.70">
    <property type="entry name" value="Aldolase class I"/>
    <property type="match status" value="1"/>
</dbReference>
<keyword evidence="5" id="KW-0411">Iron-sulfur</keyword>
<evidence type="ECO:0000313" key="7">
    <source>
        <dbReference type="EMBL" id="HGH62038.1"/>
    </source>
</evidence>
<keyword evidence="3" id="KW-0479">Metal-binding</keyword>
<reference evidence="7" key="1">
    <citation type="journal article" date="2020" name="mSystems">
        <title>Genome- and Community-Level Interaction Insights into Carbon Utilization and Element Cycling Functions of Hydrothermarchaeota in Hydrothermal Sediment.</title>
        <authorList>
            <person name="Zhou Z."/>
            <person name="Liu Y."/>
            <person name="Xu W."/>
            <person name="Pan J."/>
            <person name="Luo Z.H."/>
            <person name="Li M."/>
        </authorList>
    </citation>
    <scope>NUCLEOTIDE SEQUENCE [LARGE SCALE GENOMIC DNA]</scope>
    <source>
        <strain evidence="7">SpSt-769</strain>
    </source>
</reference>
<dbReference type="PANTHER" id="PTHR43288">
    <property type="entry name" value="BIOTIN SYNTHASE-RELATED PROTEIN, RADICAL SAM SUPERFAMILY"/>
    <property type="match status" value="1"/>
</dbReference>
<dbReference type="SUPFAM" id="SSF102114">
    <property type="entry name" value="Radical SAM enzymes"/>
    <property type="match status" value="1"/>
</dbReference>
<organism evidence="7">
    <name type="scientific">Desulfomonile tiedjei</name>
    <dbReference type="NCBI Taxonomy" id="2358"/>
    <lineage>
        <taxon>Bacteria</taxon>
        <taxon>Pseudomonadati</taxon>
        <taxon>Thermodesulfobacteriota</taxon>
        <taxon>Desulfomonilia</taxon>
        <taxon>Desulfomonilales</taxon>
        <taxon>Desulfomonilaceae</taxon>
        <taxon>Desulfomonile</taxon>
    </lineage>
</organism>
<dbReference type="SFLD" id="SFLDG01113">
    <property type="entry name" value="Uncharacterised_Radical_SAM_Su"/>
    <property type="match status" value="1"/>
</dbReference>
<dbReference type="InterPro" id="IPR013785">
    <property type="entry name" value="Aldolase_TIM"/>
</dbReference>
<accession>A0A7C4AT65</accession>
<comment type="caution">
    <text evidence="7">The sequence shown here is derived from an EMBL/GenBank/DDBJ whole genome shotgun (WGS) entry which is preliminary data.</text>
</comment>
<dbReference type="AlphaFoldDB" id="A0A7C4AT65"/>
<keyword evidence="4" id="KW-0408">Iron</keyword>
<sequence length="330" mass="35660">MPNEQSEFFKPSSGQPDCPTHETTQAAKSQEIAWNISRSFFGNILTAHLPGMFVVNGRRGGYRAVSITGNHCELQCEHCKGVLLKSMSHATDGASLRKIGLDAYARGDRGILISGGCDAQGRLPWRKFASDIAYLKAATNLTITVHAGIVDSTAASLLKDAGVDQALVDVIGDDSTASQVYHLPFGVHAIRRSLENLCAAGIPVVPHILFGLHYGRVKGEKTALAMLGDYDIQTYVVVVLMPLSGAAMESVEPPDPEQAAHFLVEARLRYPKLRASLGCARPRGRYRRRLDMLAIDAGVNSIALPSDAALEYAAQRGLKVVFREWCCSLG</sequence>
<name>A0A7C4AT65_9BACT</name>
<evidence type="ECO:0000256" key="2">
    <source>
        <dbReference type="ARBA" id="ARBA00022691"/>
    </source>
</evidence>
<evidence type="ECO:0000256" key="1">
    <source>
        <dbReference type="ARBA" id="ARBA00001966"/>
    </source>
</evidence>
<proteinExistence type="predicted"/>
<dbReference type="GO" id="GO:0003824">
    <property type="term" value="F:catalytic activity"/>
    <property type="evidence" value="ECO:0007669"/>
    <property type="project" value="InterPro"/>
</dbReference>
<evidence type="ECO:0000256" key="5">
    <source>
        <dbReference type="ARBA" id="ARBA00023014"/>
    </source>
</evidence>
<dbReference type="SFLD" id="SFLDS00029">
    <property type="entry name" value="Radical_SAM"/>
    <property type="match status" value="1"/>
</dbReference>
<keyword evidence="2" id="KW-0949">S-adenosyl-L-methionine</keyword>
<dbReference type="GO" id="GO:0046872">
    <property type="term" value="F:metal ion binding"/>
    <property type="evidence" value="ECO:0007669"/>
    <property type="project" value="UniProtKB-KW"/>
</dbReference>
<dbReference type="InterPro" id="IPR007197">
    <property type="entry name" value="rSAM"/>
</dbReference>
<feature type="region of interest" description="Disordered" evidence="6">
    <location>
        <begin position="1"/>
        <end position="25"/>
    </location>
</feature>
<gene>
    <name evidence="7" type="ORF">ENV54_12160</name>
</gene>
<comment type="cofactor">
    <cofactor evidence="1">
        <name>[4Fe-4S] cluster</name>
        <dbReference type="ChEBI" id="CHEBI:49883"/>
    </cofactor>
</comment>
<dbReference type="InterPro" id="IPR058240">
    <property type="entry name" value="rSAM_sf"/>
</dbReference>
<evidence type="ECO:0000256" key="6">
    <source>
        <dbReference type="SAM" id="MobiDB-lite"/>
    </source>
</evidence>
<dbReference type="EMBL" id="DTGT01000397">
    <property type="protein sequence ID" value="HGH62038.1"/>
    <property type="molecule type" value="Genomic_DNA"/>
</dbReference>
<dbReference type="PANTHER" id="PTHR43288:SF2">
    <property type="entry name" value="RADICAL SAM CORE DOMAIN-CONTAINING PROTEIN"/>
    <property type="match status" value="1"/>
</dbReference>
<protein>
    <submittedName>
        <fullName evidence="7">Radical SAM protein</fullName>
    </submittedName>
</protein>
<dbReference type="GO" id="GO:0051536">
    <property type="term" value="F:iron-sulfur cluster binding"/>
    <property type="evidence" value="ECO:0007669"/>
    <property type="project" value="UniProtKB-KW"/>
</dbReference>
<evidence type="ECO:0000256" key="4">
    <source>
        <dbReference type="ARBA" id="ARBA00023004"/>
    </source>
</evidence>